<evidence type="ECO:0000313" key="2">
    <source>
        <dbReference type="EMBL" id="MFC7292572.1"/>
    </source>
</evidence>
<organism evidence="2 3">
    <name type="scientific">Hirschia litorea</name>
    <dbReference type="NCBI Taxonomy" id="1199156"/>
    <lineage>
        <taxon>Bacteria</taxon>
        <taxon>Pseudomonadati</taxon>
        <taxon>Pseudomonadota</taxon>
        <taxon>Alphaproteobacteria</taxon>
        <taxon>Hyphomonadales</taxon>
        <taxon>Hyphomonadaceae</taxon>
        <taxon>Hirschia</taxon>
    </lineage>
</organism>
<accession>A0ABW2INU3</accession>
<keyword evidence="1" id="KW-0472">Membrane</keyword>
<gene>
    <name evidence="2" type="ORF">ACFQS8_13150</name>
</gene>
<sequence>MFKSDISLSQIWYAIKNGFGSFFVVVPLLCLTSISSDLSFGAIVQLSMIVLCVNIALFFYHLWRVQNDNDQMIGQK</sequence>
<keyword evidence="1" id="KW-0812">Transmembrane</keyword>
<feature type="transmembrane region" description="Helical" evidence="1">
    <location>
        <begin position="12"/>
        <end position="34"/>
    </location>
</feature>
<keyword evidence="3" id="KW-1185">Reference proteome</keyword>
<dbReference type="Proteomes" id="UP001596492">
    <property type="component" value="Unassembled WGS sequence"/>
</dbReference>
<feature type="transmembrane region" description="Helical" evidence="1">
    <location>
        <begin position="40"/>
        <end position="63"/>
    </location>
</feature>
<evidence type="ECO:0000256" key="1">
    <source>
        <dbReference type="SAM" id="Phobius"/>
    </source>
</evidence>
<reference evidence="3" key="1">
    <citation type="journal article" date="2019" name="Int. J. Syst. Evol. Microbiol.">
        <title>The Global Catalogue of Microorganisms (GCM) 10K type strain sequencing project: providing services to taxonomists for standard genome sequencing and annotation.</title>
        <authorList>
            <consortium name="The Broad Institute Genomics Platform"/>
            <consortium name="The Broad Institute Genome Sequencing Center for Infectious Disease"/>
            <person name="Wu L."/>
            <person name="Ma J."/>
        </authorList>
    </citation>
    <scope>NUCLEOTIDE SEQUENCE [LARGE SCALE GENOMIC DNA]</scope>
    <source>
        <strain evidence="3">CCUG 51308</strain>
    </source>
</reference>
<proteinExistence type="predicted"/>
<evidence type="ECO:0000313" key="3">
    <source>
        <dbReference type="Proteomes" id="UP001596492"/>
    </source>
</evidence>
<protein>
    <submittedName>
        <fullName evidence="2">Uncharacterized protein</fullName>
    </submittedName>
</protein>
<dbReference type="EMBL" id="JBHTBR010000005">
    <property type="protein sequence ID" value="MFC7292572.1"/>
    <property type="molecule type" value="Genomic_DNA"/>
</dbReference>
<comment type="caution">
    <text evidence="2">The sequence shown here is derived from an EMBL/GenBank/DDBJ whole genome shotgun (WGS) entry which is preliminary data.</text>
</comment>
<name>A0ABW2INU3_9PROT</name>
<keyword evidence="1" id="KW-1133">Transmembrane helix</keyword>
<dbReference type="RefSeq" id="WP_382168110.1">
    <property type="nucleotide sequence ID" value="NZ_JBHTBR010000005.1"/>
</dbReference>